<evidence type="ECO:0000313" key="2">
    <source>
        <dbReference type="Proteomes" id="UP000190274"/>
    </source>
</evidence>
<dbReference type="AlphaFoldDB" id="A0A1G4JV88"/>
<dbReference type="EMBL" id="LT598457">
    <property type="protein sequence ID" value="SCU94811.1"/>
    <property type="molecule type" value="Genomic_DNA"/>
</dbReference>
<name>A0A1G4JV88_9SACH</name>
<organism evidence="1 2">
    <name type="scientific">Lachancea dasiensis</name>
    <dbReference type="NCBI Taxonomy" id="1072105"/>
    <lineage>
        <taxon>Eukaryota</taxon>
        <taxon>Fungi</taxon>
        <taxon>Dikarya</taxon>
        <taxon>Ascomycota</taxon>
        <taxon>Saccharomycotina</taxon>
        <taxon>Saccharomycetes</taxon>
        <taxon>Saccharomycetales</taxon>
        <taxon>Saccharomycetaceae</taxon>
        <taxon>Lachancea</taxon>
    </lineage>
</organism>
<keyword evidence="2" id="KW-1185">Reference proteome</keyword>
<protein>
    <submittedName>
        <fullName evidence="1">LADA_0G11474g1_1</fullName>
    </submittedName>
</protein>
<evidence type="ECO:0000313" key="1">
    <source>
        <dbReference type="EMBL" id="SCU94811.1"/>
    </source>
</evidence>
<gene>
    <name evidence="1" type="ORF">LADA_0G11474G</name>
</gene>
<reference evidence="2" key="1">
    <citation type="submission" date="2016-03" db="EMBL/GenBank/DDBJ databases">
        <authorList>
            <person name="Devillers H."/>
        </authorList>
    </citation>
    <scope>NUCLEOTIDE SEQUENCE [LARGE SCALE GENOMIC DNA]</scope>
</reference>
<sequence length="370" mass="42530">MKSAALGLVKELFDHLSNCRVNQITTFTVLPDELYPYNESKFLHVNETAVDEIICSKSTYLNLFCEGRQFLNSESSKNGNYLATFCILSVTPEDRKVLLQHENLVLRRLRGNSCNQWKADKVSQAFFQIELQAITLLLTCSVNRVNKSSSLWLYFRKLYVLAHELFPSIIVNHSGLFLQSASRHASNYYCWNTFRWIYDLQIQKTKDALLDTLWKFCFSHSMDSSSWWALGHALLGSTDLSQLSIEDYSALRAKLNLPKHDKSYAKLRLASETTGWTCMQKIVTFIDSAEVRHWPAFGCLARLLPSLDLLSRNQLLEGWSSAIQKFEGENFKIDERSITKAIYGSENDLLLQRSLETLQLKKKYLISTTS</sequence>
<proteinExistence type="predicted"/>
<dbReference type="Proteomes" id="UP000190274">
    <property type="component" value="Chromosome G"/>
</dbReference>
<dbReference type="OrthoDB" id="5358702at2759"/>
<accession>A0A1G4JV88</accession>